<dbReference type="NCBIfam" id="TIGR03071">
    <property type="entry name" value="couple_hipA"/>
    <property type="match status" value="1"/>
</dbReference>
<sequence length="424" mass="45883">MRADSSAQAELVAFIDGQRTGLFSQNAHGAISFTYDDDLSPGATPLSISMPLVPGAEYGNRVARPFLQGLLSDNPATLEAIAAAHHTSPRNPMALLRHVGRDTAGALQLLPPGEASDDAEARTGDVHFIDDLGELVASVVDSAGDWSERYDEFRWSLAGAQPKLALYRSGDGRWGIPRDSTPTTHILKPAARGGRHDVNEFLTMRAGRHLGLRVADHGLLVTDRGDFVFVAERYDRVRTGGRLHRLHQEDFAQALSVDPALKYQSDGGPGLEKFARVVRAFAPSEQRRAANELFEALVFTCAAANTDAHAKNYSVIHSGTQMRLAPLYDLGSNALYRGDQPMPSAVSIGGERVMARIGMTHWLKAARTLGVDAQTARDAVERIRGGVTEAFVAARADLLADDDGLTYADRLVEAVGERAHHHGW</sequence>
<dbReference type="PANTHER" id="PTHR37419:SF1">
    <property type="entry name" value="SERINE_THREONINE-PROTEIN KINASE TOXIN HIPA"/>
    <property type="match status" value="1"/>
</dbReference>
<dbReference type="Proteomes" id="UP000678243">
    <property type="component" value="Unassembled WGS sequence"/>
</dbReference>
<keyword evidence="2" id="KW-0808">Transferase</keyword>
<keyword evidence="7" id="KW-1185">Reference proteome</keyword>
<evidence type="ECO:0000256" key="3">
    <source>
        <dbReference type="ARBA" id="ARBA00022777"/>
    </source>
</evidence>
<dbReference type="InterPro" id="IPR052028">
    <property type="entry name" value="HipA_Ser/Thr_kinase"/>
</dbReference>
<evidence type="ECO:0000256" key="2">
    <source>
        <dbReference type="ARBA" id="ARBA00022679"/>
    </source>
</evidence>
<dbReference type="EMBL" id="JAGTUK010000001">
    <property type="protein sequence ID" value="MBS0023349.1"/>
    <property type="molecule type" value="Genomic_DNA"/>
</dbReference>
<evidence type="ECO:0000313" key="6">
    <source>
        <dbReference type="EMBL" id="MBS0023349.1"/>
    </source>
</evidence>
<evidence type="ECO:0000313" key="7">
    <source>
        <dbReference type="Proteomes" id="UP000678243"/>
    </source>
</evidence>
<dbReference type="PANTHER" id="PTHR37419">
    <property type="entry name" value="SERINE/THREONINE-PROTEIN KINASE TOXIN HIPA"/>
    <property type="match status" value="1"/>
</dbReference>
<comment type="caution">
    <text evidence="6">The sequence shown here is derived from an EMBL/GenBank/DDBJ whole genome shotgun (WGS) entry which is preliminary data.</text>
</comment>
<gene>
    <name evidence="6" type="ORF">KE274_04430</name>
</gene>
<dbReference type="InterPro" id="IPR012893">
    <property type="entry name" value="HipA-like_C"/>
</dbReference>
<dbReference type="Gene3D" id="1.10.1070.20">
    <property type="match status" value="1"/>
</dbReference>
<organism evidence="6 7">
    <name type="scientific">Microbacterium paraoxydans</name>
    <dbReference type="NCBI Taxonomy" id="199592"/>
    <lineage>
        <taxon>Bacteria</taxon>
        <taxon>Bacillati</taxon>
        <taxon>Actinomycetota</taxon>
        <taxon>Actinomycetes</taxon>
        <taxon>Micrococcales</taxon>
        <taxon>Microbacteriaceae</taxon>
        <taxon>Microbacterium</taxon>
    </lineage>
</organism>
<evidence type="ECO:0000259" key="5">
    <source>
        <dbReference type="Pfam" id="PF13657"/>
    </source>
</evidence>
<dbReference type="Pfam" id="PF07804">
    <property type="entry name" value="HipA_C"/>
    <property type="match status" value="1"/>
</dbReference>
<comment type="similarity">
    <text evidence="1">Belongs to the HipA Ser/Thr kinase family.</text>
</comment>
<dbReference type="InterPro" id="IPR017508">
    <property type="entry name" value="HipA_N1"/>
</dbReference>
<dbReference type="Pfam" id="PF13657">
    <property type="entry name" value="Couple_hipA"/>
    <property type="match status" value="1"/>
</dbReference>
<feature type="domain" description="HipA-like C-terminal" evidence="4">
    <location>
        <begin position="155"/>
        <end position="388"/>
    </location>
</feature>
<reference evidence="6 7" key="1">
    <citation type="submission" date="2021-04" db="EMBL/GenBank/DDBJ databases">
        <title>Whole genome analysis of root endophytic bacterium Microbacterium paraoxydans ku-mp colonizing RP-bio226 rice variety.</title>
        <authorList>
            <person name="Ulaganathan K."/>
            <person name="Latha B."/>
        </authorList>
    </citation>
    <scope>NUCLEOTIDE SEQUENCE [LARGE SCALE GENOMIC DNA]</scope>
    <source>
        <strain evidence="7">ku-mp</strain>
    </source>
</reference>
<feature type="domain" description="HipA N-terminal subdomain 1" evidence="5">
    <location>
        <begin position="13"/>
        <end position="109"/>
    </location>
</feature>
<keyword evidence="3" id="KW-0418">Kinase</keyword>
<dbReference type="RefSeq" id="WP_211541430.1">
    <property type="nucleotide sequence ID" value="NZ_JAGTUK010000001.1"/>
</dbReference>
<evidence type="ECO:0000259" key="4">
    <source>
        <dbReference type="Pfam" id="PF07804"/>
    </source>
</evidence>
<protein>
    <submittedName>
        <fullName evidence="6">HipA domain-containing protein</fullName>
    </submittedName>
</protein>
<proteinExistence type="inferred from homology"/>
<name>A0ABS5IK72_9MICO</name>
<evidence type="ECO:0000256" key="1">
    <source>
        <dbReference type="ARBA" id="ARBA00010164"/>
    </source>
</evidence>
<accession>A0ABS5IK72</accession>